<protein>
    <recommendedName>
        <fullName evidence="3">SnoaL-like domain-containing protein</fullName>
    </recommendedName>
</protein>
<feature type="compositionally biased region" description="Gly residues" evidence="1">
    <location>
        <begin position="404"/>
        <end position="415"/>
    </location>
</feature>
<keyword evidence="2" id="KW-0732">Signal</keyword>
<dbReference type="AlphaFoldDB" id="W7TWM4"/>
<dbReference type="InterPro" id="IPR032710">
    <property type="entry name" value="NTF2-like_dom_sf"/>
</dbReference>
<feature type="region of interest" description="Disordered" evidence="1">
    <location>
        <begin position="402"/>
        <end position="437"/>
    </location>
</feature>
<evidence type="ECO:0000313" key="4">
    <source>
        <dbReference type="EMBL" id="EWM25036.1"/>
    </source>
</evidence>
<dbReference type="InterPro" id="IPR037401">
    <property type="entry name" value="SnoaL-like"/>
</dbReference>
<dbReference type="Gene3D" id="3.10.450.50">
    <property type="match status" value="1"/>
</dbReference>
<feature type="chain" id="PRO_5004904717" description="SnoaL-like domain-containing protein" evidence="2">
    <location>
        <begin position="29"/>
        <end position="536"/>
    </location>
</feature>
<feature type="signal peptide" evidence="2">
    <location>
        <begin position="1"/>
        <end position="28"/>
    </location>
</feature>
<dbReference type="Pfam" id="PF13474">
    <property type="entry name" value="SnoaL_3"/>
    <property type="match status" value="1"/>
</dbReference>
<keyword evidence="5" id="KW-1185">Reference proteome</keyword>
<feature type="domain" description="SnoaL-like" evidence="3">
    <location>
        <begin position="140"/>
        <end position="261"/>
    </location>
</feature>
<reference evidence="4 5" key="1">
    <citation type="journal article" date="2014" name="Mol. Plant">
        <title>Chromosome Scale Genome Assembly and Transcriptome Profiling of Nannochloropsis gaditana in Nitrogen Depletion.</title>
        <authorList>
            <person name="Corteggiani Carpinelli E."/>
            <person name="Telatin A."/>
            <person name="Vitulo N."/>
            <person name="Forcato C."/>
            <person name="D'Angelo M."/>
            <person name="Schiavon R."/>
            <person name="Vezzi A."/>
            <person name="Giacometti G.M."/>
            <person name="Morosinotto T."/>
            <person name="Valle G."/>
        </authorList>
    </citation>
    <scope>NUCLEOTIDE SEQUENCE [LARGE SCALE GENOMIC DNA]</scope>
    <source>
        <strain evidence="4 5">B-31</strain>
    </source>
</reference>
<organism evidence="4 5">
    <name type="scientific">Nannochloropsis gaditana</name>
    <dbReference type="NCBI Taxonomy" id="72520"/>
    <lineage>
        <taxon>Eukaryota</taxon>
        <taxon>Sar</taxon>
        <taxon>Stramenopiles</taxon>
        <taxon>Ochrophyta</taxon>
        <taxon>Eustigmatophyceae</taxon>
        <taxon>Eustigmatales</taxon>
        <taxon>Monodopsidaceae</taxon>
        <taxon>Nannochloropsis</taxon>
    </lineage>
</organism>
<accession>W7TWM4</accession>
<proteinExistence type="predicted"/>
<name>W7TWM4_9STRA</name>
<dbReference type="Proteomes" id="UP000019335">
    <property type="component" value="Chromosome 12"/>
</dbReference>
<dbReference type="OrthoDB" id="10351872at2759"/>
<evidence type="ECO:0000313" key="5">
    <source>
        <dbReference type="Proteomes" id="UP000019335"/>
    </source>
</evidence>
<comment type="caution">
    <text evidence="4">The sequence shown here is derived from an EMBL/GenBank/DDBJ whole genome shotgun (WGS) entry which is preliminary data.</text>
</comment>
<gene>
    <name evidence="4" type="ORF">Naga_100049g11</name>
</gene>
<dbReference type="SUPFAM" id="SSF54427">
    <property type="entry name" value="NTF2-like"/>
    <property type="match status" value="1"/>
</dbReference>
<dbReference type="EMBL" id="AZIL01001061">
    <property type="protein sequence ID" value="EWM25036.1"/>
    <property type="molecule type" value="Genomic_DNA"/>
</dbReference>
<evidence type="ECO:0000259" key="3">
    <source>
        <dbReference type="Pfam" id="PF13474"/>
    </source>
</evidence>
<sequence>MMRRILFSVVGRSVLLLGCFQIPCTAWAYINPGGCLGSWSPSSSLSSMTGSLRAGSGRAFSAGLRMAMSNDGGLPLGEEPEGTRVEEALRVTTRQIKALQRLVDSFQDVPPADQPPVFPPAEVRLPVATRESVEGDKAQVLELNAKYYDDLNGRDVKSILSLWKEDGAVQMYANEDRVIRGLEEIDKHMDSRFKQPWATNKHKERMDVTKEDERVFLRGINALVTNKEMWVNPISKDKLIMFSTKIWQKSNGEWRLVHVHSGDGSQVEVHPNGQMKLSEGSRGMGQQQLFPSSSSGVTGGRLEAGQSQLGSVLGGLLGGGSGGLGGIVPGESGFTADGREYRTIMTPEGYRIIVGSGQAQGGLLGAGSGQGRSGQETKEALLKALIQDLSKNGKQEVIPLQLGARGGRGGGGGELFSGSLDGGRGRRGGGDGANDGLEDLGRKTVDAVRQLCHEGRLTVTQKQKLIFSVIRSTKQEEVSQVEMAYDLLVENALAGEDSALEEFADQCVLLCAAGGAASSLVYDEAGPEEGEDGIDE</sequence>
<feature type="compositionally biased region" description="Polar residues" evidence="1">
    <location>
        <begin position="284"/>
        <end position="296"/>
    </location>
</feature>
<feature type="region of interest" description="Disordered" evidence="1">
    <location>
        <begin position="278"/>
        <end position="299"/>
    </location>
</feature>
<evidence type="ECO:0000256" key="1">
    <source>
        <dbReference type="SAM" id="MobiDB-lite"/>
    </source>
</evidence>
<evidence type="ECO:0000256" key="2">
    <source>
        <dbReference type="SAM" id="SignalP"/>
    </source>
</evidence>